<evidence type="ECO:0000313" key="3">
    <source>
        <dbReference type="Proteomes" id="UP000501726"/>
    </source>
</evidence>
<evidence type="ECO:0000313" key="2">
    <source>
        <dbReference type="EMBL" id="BBP47111.1"/>
    </source>
</evidence>
<dbReference type="AlphaFoldDB" id="A0A6F8PYB3"/>
<dbReference type="KEGG" id="tse:THMIRHAS_24840"/>
<keyword evidence="3" id="KW-1185">Reference proteome</keyword>
<gene>
    <name evidence="2" type="ORF">THMIRHAS_24840</name>
</gene>
<sequence length="198" mass="21938">MKTQRLFSPLLTTTLATASAVLLLNACSLTPPKHMMDIQQGEHFNLQQSLSIPAGSARVYIQNGQITGYGFDRFEPHCRLEVKTLREQATLIQADQFKITAVRIGEEAVAERTTQSVPQMLANFGLQPAMASDSDKDSNRTPTMDYVHLYLQSANQPDVLRLTCAGALSDGDPFDAPRSHRPQREKIKEILGKIAQID</sequence>
<dbReference type="EMBL" id="AP021889">
    <property type="protein sequence ID" value="BBP47111.1"/>
    <property type="molecule type" value="Genomic_DNA"/>
</dbReference>
<feature type="chain" id="PRO_5026302399" description="Lipoprotein" evidence="1">
    <location>
        <begin position="21"/>
        <end position="198"/>
    </location>
</feature>
<proteinExistence type="predicted"/>
<evidence type="ECO:0000256" key="1">
    <source>
        <dbReference type="SAM" id="SignalP"/>
    </source>
</evidence>
<dbReference type="Proteomes" id="UP000501726">
    <property type="component" value="Chromosome"/>
</dbReference>
<dbReference type="RefSeq" id="WP_173274175.1">
    <property type="nucleotide sequence ID" value="NZ_AP021889.1"/>
</dbReference>
<accession>A0A6F8PYB3</accession>
<name>A0A6F8PYB3_9GAMM</name>
<organism evidence="2 3">
    <name type="scientific">Thiosulfatimonas sediminis</name>
    <dbReference type="NCBI Taxonomy" id="2675054"/>
    <lineage>
        <taxon>Bacteria</taxon>
        <taxon>Pseudomonadati</taxon>
        <taxon>Pseudomonadota</taxon>
        <taxon>Gammaproteobacteria</taxon>
        <taxon>Thiotrichales</taxon>
        <taxon>Piscirickettsiaceae</taxon>
        <taxon>Thiosulfatimonas</taxon>
    </lineage>
</organism>
<keyword evidence="1" id="KW-0732">Signal</keyword>
<protein>
    <recommendedName>
        <fullName evidence="4">Lipoprotein</fullName>
    </recommendedName>
</protein>
<evidence type="ECO:0008006" key="4">
    <source>
        <dbReference type="Google" id="ProtNLM"/>
    </source>
</evidence>
<reference evidence="3" key="1">
    <citation type="submission" date="2019-11" db="EMBL/GenBank/DDBJ databases">
        <title>Isolation and characterization of two novel species in the genus Thiomicrorhabdus.</title>
        <authorList>
            <person name="Mochizuki J."/>
            <person name="Kojima H."/>
            <person name="Fukui M."/>
        </authorList>
    </citation>
    <scope>NUCLEOTIDE SEQUENCE [LARGE SCALE GENOMIC DNA]</scope>
    <source>
        <strain evidence="3">aks77</strain>
    </source>
</reference>
<feature type="signal peptide" evidence="1">
    <location>
        <begin position="1"/>
        <end position="20"/>
    </location>
</feature>